<keyword evidence="3" id="KW-0460">Magnesium</keyword>
<dbReference type="RefSeq" id="WP_377479096.1">
    <property type="nucleotide sequence ID" value="NZ_JBHLTN010000002.1"/>
</dbReference>
<dbReference type="InterPro" id="IPR051400">
    <property type="entry name" value="HAD-like_hydrolase"/>
</dbReference>
<dbReference type="Gene3D" id="1.20.120.1600">
    <property type="match status" value="1"/>
</dbReference>
<dbReference type="Proteomes" id="UP001589834">
    <property type="component" value="Unassembled WGS sequence"/>
</dbReference>
<dbReference type="SFLD" id="SFLDS00003">
    <property type="entry name" value="Haloacid_Dehalogenase"/>
    <property type="match status" value="1"/>
</dbReference>
<comment type="caution">
    <text evidence="4">The sequence shown here is derived from an EMBL/GenBank/DDBJ whole genome shotgun (WGS) entry which is preliminary data.</text>
</comment>
<gene>
    <name evidence="4" type="ORF">ACFFGG_01855</name>
</gene>
<dbReference type="EMBL" id="JBHLTN010000002">
    <property type="protein sequence ID" value="MFC0591290.1"/>
    <property type="molecule type" value="Genomic_DNA"/>
</dbReference>
<evidence type="ECO:0000256" key="3">
    <source>
        <dbReference type="ARBA" id="ARBA00022842"/>
    </source>
</evidence>
<name>A0ABV6PN72_9BURK</name>
<dbReference type="EC" id="3.1.3.-" evidence="4"/>
<dbReference type="PANTHER" id="PTHR46470">
    <property type="entry name" value="N-ACYLNEURAMINATE-9-PHOSPHATASE"/>
    <property type="match status" value="1"/>
</dbReference>
<organism evidence="4 5">
    <name type="scientific">Ottowia pentelensis</name>
    <dbReference type="NCBI Taxonomy" id="511108"/>
    <lineage>
        <taxon>Bacteria</taxon>
        <taxon>Pseudomonadati</taxon>
        <taxon>Pseudomonadota</taxon>
        <taxon>Betaproteobacteria</taxon>
        <taxon>Burkholderiales</taxon>
        <taxon>Comamonadaceae</taxon>
        <taxon>Ottowia</taxon>
    </lineage>
</organism>
<keyword evidence="2 4" id="KW-0378">Hydrolase</keyword>
<dbReference type="InterPro" id="IPR023214">
    <property type="entry name" value="HAD_sf"/>
</dbReference>
<comment type="cofactor">
    <cofactor evidence="1">
        <name>Mg(2+)</name>
        <dbReference type="ChEBI" id="CHEBI:18420"/>
    </cofactor>
</comment>
<dbReference type="SUPFAM" id="SSF56784">
    <property type="entry name" value="HAD-like"/>
    <property type="match status" value="1"/>
</dbReference>
<evidence type="ECO:0000313" key="4">
    <source>
        <dbReference type="EMBL" id="MFC0591290.1"/>
    </source>
</evidence>
<protein>
    <submittedName>
        <fullName evidence="4">HAD family hydrolase</fullName>
        <ecNumber evidence="4">3.1.3.-</ecNumber>
    </submittedName>
</protein>
<dbReference type="Pfam" id="PF00702">
    <property type="entry name" value="Hydrolase"/>
    <property type="match status" value="1"/>
</dbReference>
<dbReference type="NCBIfam" id="TIGR01549">
    <property type="entry name" value="HAD-SF-IA-v1"/>
    <property type="match status" value="1"/>
</dbReference>
<proteinExistence type="predicted"/>
<dbReference type="NCBIfam" id="TIGR01509">
    <property type="entry name" value="HAD-SF-IA-v3"/>
    <property type="match status" value="1"/>
</dbReference>
<evidence type="ECO:0000256" key="2">
    <source>
        <dbReference type="ARBA" id="ARBA00022801"/>
    </source>
</evidence>
<dbReference type="GO" id="GO:0016787">
    <property type="term" value="F:hydrolase activity"/>
    <property type="evidence" value="ECO:0007669"/>
    <property type="project" value="UniProtKB-KW"/>
</dbReference>
<dbReference type="Gene3D" id="3.40.50.1000">
    <property type="entry name" value="HAD superfamily/HAD-like"/>
    <property type="match status" value="1"/>
</dbReference>
<dbReference type="SFLD" id="SFLDG01129">
    <property type="entry name" value="C1.5:_HAD__Beta-PGM__Phosphata"/>
    <property type="match status" value="1"/>
</dbReference>
<reference evidence="4 5" key="1">
    <citation type="submission" date="2024-09" db="EMBL/GenBank/DDBJ databases">
        <authorList>
            <person name="Sun Q."/>
            <person name="Mori K."/>
        </authorList>
    </citation>
    <scope>NUCLEOTIDE SEQUENCE [LARGE SCALE GENOMIC DNA]</scope>
    <source>
        <strain evidence="4 5">NCAIM B.02336</strain>
    </source>
</reference>
<evidence type="ECO:0000313" key="5">
    <source>
        <dbReference type="Proteomes" id="UP001589834"/>
    </source>
</evidence>
<evidence type="ECO:0000256" key="1">
    <source>
        <dbReference type="ARBA" id="ARBA00001946"/>
    </source>
</evidence>
<accession>A0ABV6PN72</accession>
<dbReference type="InterPro" id="IPR036412">
    <property type="entry name" value="HAD-like_sf"/>
</dbReference>
<dbReference type="InterPro" id="IPR006439">
    <property type="entry name" value="HAD-SF_hydro_IA"/>
</dbReference>
<dbReference type="PRINTS" id="PR00413">
    <property type="entry name" value="HADHALOGNASE"/>
</dbReference>
<dbReference type="PANTHER" id="PTHR46470:SF4">
    <property type="entry name" value="5-AMINO-6-(5-PHOSPHO-D-RIBITYLAMINO)URACIL PHOSPHATASE YIGB"/>
    <property type="match status" value="1"/>
</dbReference>
<keyword evidence="5" id="KW-1185">Reference proteome</keyword>
<sequence length="240" mass="25700">MRYSRRMIDARRIRAITLDLDDTLWPVWPTIQRADQALRDWLAARAPRTAALAADGISAPQARRAVLQARPELTHDLGAIRLEVIRQLLRAAGDDPALAEPAFDVFYRERQRVTLFDDALPALDFLAARYPLIALSNGNADVGQVGLARYFRAAVSAASAGVAKPDARIFHTAAQAAGVATGAVLHIGDDAELDAAGALGAGMQTAWVNRADAAWPPGHAEAPQAVVRDLAALCRLLSST</sequence>